<dbReference type="InterPro" id="IPR023996">
    <property type="entry name" value="TonB-dep_OMP_SusC/RagA"/>
</dbReference>
<keyword evidence="3" id="KW-0675">Receptor</keyword>
<protein>
    <submittedName>
        <fullName evidence="3">TonB-dependent receptor</fullName>
    </submittedName>
</protein>
<dbReference type="EMBL" id="JAUMIT010000001">
    <property type="protein sequence ID" value="MDO3693264.1"/>
    <property type="molecule type" value="Genomic_DNA"/>
</dbReference>
<keyword evidence="1" id="KW-0998">Cell outer membrane</keyword>
<dbReference type="InterPro" id="IPR008969">
    <property type="entry name" value="CarboxyPept-like_regulatory"/>
</dbReference>
<comment type="subcellular location">
    <subcellularLocation>
        <location evidence="1">Cell outer membrane</location>
        <topology evidence="1">Multi-pass membrane protein</topology>
    </subcellularLocation>
</comment>
<dbReference type="Gene3D" id="2.60.40.1120">
    <property type="entry name" value="Carboxypeptidase-like, regulatory domain"/>
    <property type="match status" value="1"/>
</dbReference>
<proteinExistence type="inferred from homology"/>
<reference evidence="3" key="1">
    <citation type="submission" date="2023-07" db="EMBL/GenBank/DDBJ databases">
        <title>Wenyingzhuangia sp. chi5 genome sequencing and assembly.</title>
        <authorList>
            <person name="Park S."/>
        </authorList>
    </citation>
    <scope>NUCLEOTIDE SEQUENCE</scope>
    <source>
        <strain evidence="3">Chi5</strain>
    </source>
</reference>
<dbReference type="Gene3D" id="2.170.130.10">
    <property type="entry name" value="TonB-dependent receptor, plug domain"/>
    <property type="match status" value="1"/>
</dbReference>
<dbReference type="InterPro" id="IPR039426">
    <property type="entry name" value="TonB-dep_rcpt-like"/>
</dbReference>
<dbReference type="Pfam" id="PF07715">
    <property type="entry name" value="Plug"/>
    <property type="match status" value="1"/>
</dbReference>
<comment type="similarity">
    <text evidence="1">Belongs to the TonB-dependent receptor family.</text>
</comment>
<feature type="domain" description="TonB-dependent receptor plug" evidence="2">
    <location>
        <begin position="119"/>
        <end position="230"/>
    </location>
</feature>
<keyword evidence="4" id="KW-1185">Reference proteome</keyword>
<organism evidence="3 4">
    <name type="scientific">Wenyingzhuangia gilva</name>
    <dbReference type="NCBI Taxonomy" id="3057677"/>
    <lineage>
        <taxon>Bacteria</taxon>
        <taxon>Pseudomonadati</taxon>
        <taxon>Bacteroidota</taxon>
        <taxon>Flavobacteriia</taxon>
        <taxon>Flavobacteriales</taxon>
        <taxon>Flavobacteriaceae</taxon>
        <taxon>Wenyingzhuangia</taxon>
    </lineage>
</organism>
<dbReference type="Pfam" id="PF13715">
    <property type="entry name" value="CarbopepD_reg_2"/>
    <property type="match status" value="1"/>
</dbReference>
<evidence type="ECO:0000256" key="1">
    <source>
        <dbReference type="PROSITE-ProRule" id="PRU01360"/>
    </source>
</evidence>
<gene>
    <name evidence="3" type="ORF">QVZ41_00175</name>
</gene>
<dbReference type="NCBIfam" id="TIGR04056">
    <property type="entry name" value="OMP_RagA_SusC"/>
    <property type="match status" value="1"/>
</dbReference>
<keyword evidence="1" id="KW-0472">Membrane</keyword>
<dbReference type="SUPFAM" id="SSF49464">
    <property type="entry name" value="Carboxypeptidase regulatory domain-like"/>
    <property type="match status" value="1"/>
</dbReference>
<evidence type="ECO:0000313" key="3">
    <source>
        <dbReference type="EMBL" id="MDO3693264.1"/>
    </source>
</evidence>
<evidence type="ECO:0000259" key="2">
    <source>
        <dbReference type="Pfam" id="PF07715"/>
    </source>
</evidence>
<dbReference type="Proteomes" id="UP001168642">
    <property type="component" value="Unassembled WGS sequence"/>
</dbReference>
<dbReference type="InterPro" id="IPR012910">
    <property type="entry name" value="Plug_dom"/>
</dbReference>
<keyword evidence="1" id="KW-0813">Transport</keyword>
<dbReference type="NCBIfam" id="TIGR04057">
    <property type="entry name" value="SusC_RagA_signa"/>
    <property type="match status" value="1"/>
</dbReference>
<keyword evidence="1" id="KW-1134">Transmembrane beta strand</keyword>
<dbReference type="InterPro" id="IPR023997">
    <property type="entry name" value="TonB-dep_OMP_SusC/RagA_CS"/>
</dbReference>
<dbReference type="SUPFAM" id="SSF56935">
    <property type="entry name" value="Porins"/>
    <property type="match status" value="1"/>
</dbReference>
<keyword evidence="1" id="KW-0812">Transmembrane</keyword>
<comment type="caution">
    <text evidence="3">The sequence shown here is derived from an EMBL/GenBank/DDBJ whole genome shotgun (WGS) entry which is preliminary data.</text>
</comment>
<evidence type="ECO:0000313" key="4">
    <source>
        <dbReference type="Proteomes" id="UP001168642"/>
    </source>
</evidence>
<dbReference type="PROSITE" id="PS52016">
    <property type="entry name" value="TONB_DEPENDENT_REC_3"/>
    <property type="match status" value="1"/>
</dbReference>
<dbReference type="RefSeq" id="WP_302882537.1">
    <property type="nucleotide sequence ID" value="NZ_JAUMIT010000001.1"/>
</dbReference>
<name>A0ABT8VMS3_9FLAO</name>
<dbReference type="InterPro" id="IPR037066">
    <property type="entry name" value="Plug_dom_sf"/>
</dbReference>
<sequence>MKLKQNIKSYFFLLGVLFALPIYAQSKSSIKGIVTDKTGMPLPGVSIIVKNTSIGTTTDFDGKYEFLVPDDAKTITFTYVGMVKQEININGKSTINIIMKEDTESLKEVVLVAFGQQKKEDMIGAVSTINAKDLQKISTSNLTTALAGQVAGVIAYQRSGEPGEDNADFFVRGITTFGSQANRSPLILIDGMELTTTDLARLQKDNIESFSVLKDATATALYGARGANGVILVQTKQGVEGPAKISFRIENSTSSPTRNVQFADPITFMNMHNEAVVTRDPLGQTLYSPQKIENTISGSNKYFYPTNDWQQLLFKDQTNNRRMNLNVSGGGKVARYYVSGSYNTDNGILKTHKRNNFNSNIKLNSYTLRSNVNIDVSPSTELVVRLNGVFDDYTGPLNGGSDVYKMAVRSNPVLFPAYYPVDEDHKYVKHILFGNYGDGNYLNPYAEMVRGYKNYSRSRMLAQFEMNQDLSMLIEGLKFNTMVNTNRNSYFDVSRMYNPFYYEAGNYNRFNNTYTLTQLNPDTGTETLGEPQGGNKTVSSTFYLQSQFVYNRNFNDKHQVNGLLVYRMQESLTSDFSSLQTSLPSRNLGVSGRATYAYDNRYFAEFNFGYNGSERFHQSQRFGFFPSAGAAWTISNEKFWQPFKEVVNNFRLRGSYGLVGNDGIGSSADRFFYLSEVNLNDGDRSATFGRDNGYSKNGVRISRYPNPDITWEIARKSNIAVELGLFNKLTVQADYFRERRTNILMEREAIPSTMGLQTSIKANLGEASGSGVDLSADFRHSWSDGTWFSARANFTYATNKFEVYEEPEYDEYWRSRVGKSLQQTYGYIAERLFVDDEEALNSPTQNFGGRPVGGGDIKYTDINNDGEITEADKVAIGNPTLPEIVYGFGFSFGYKSFDVSAFFQGLANESFWIDPVAISPFVASGGGENQVLQAVADSYWSESNRDLYAFWPRLDTELNENNTQTSTWFMRDGSFLRLKQVEVGYNLPEKLKNTLGMSTFRVYLNASNLLTFSKFKKWDVEMGGNGLGYPVQRTINLGMNISFN</sequence>
<accession>A0ABT8VMS3</accession>